<evidence type="ECO:0000259" key="2">
    <source>
        <dbReference type="Pfam" id="PF15978"/>
    </source>
</evidence>
<name>A0ABX8JJ14_9BACT</name>
<feature type="domain" description="TniQ" evidence="1">
    <location>
        <begin position="11"/>
        <end position="170"/>
    </location>
</feature>
<dbReference type="InterPro" id="IPR009492">
    <property type="entry name" value="TniQ"/>
</dbReference>
<organism evidence="3 4">
    <name type="scientific">Geomonas diazotrophica</name>
    <dbReference type="NCBI Taxonomy" id="2843197"/>
    <lineage>
        <taxon>Bacteria</taxon>
        <taxon>Pseudomonadati</taxon>
        <taxon>Thermodesulfobacteriota</taxon>
        <taxon>Desulfuromonadia</taxon>
        <taxon>Geobacterales</taxon>
        <taxon>Geobacteraceae</taxon>
        <taxon>Geomonas</taxon>
    </lineage>
</organism>
<keyword evidence="4" id="KW-1185">Reference proteome</keyword>
<reference evidence="3 4" key="1">
    <citation type="submission" date="2021-06" db="EMBL/GenBank/DDBJ databases">
        <title>Gemonas diversity in paddy soil.</title>
        <authorList>
            <person name="Liu G."/>
        </authorList>
    </citation>
    <scope>NUCLEOTIDE SEQUENCE [LARGE SCALE GENOMIC DNA]</scope>
    <source>
        <strain evidence="3 4">RG29</strain>
    </source>
</reference>
<dbReference type="Pfam" id="PF15978">
    <property type="entry name" value="TnsD"/>
    <property type="match status" value="1"/>
</dbReference>
<protein>
    <submittedName>
        <fullName evidence="3">TnsD family transposase</fullName>
    </submittedName>
</protein>
<evidence type="ECO:0000313" key="4">
    <source>
        <dbReference type="Proteomes" id="UP000683493"/>
    </source>
</evidence>
<proteinExistence type="predicted"/>
<sequence length="532" mass="59956">MDNHTGQRHFPSFPLPAEGETVYSVFARCQATSGFLGDWLLKELTGQRMRSRLLGALPAYLPTMATQLHKNHPFSSPLNVVMDFSIFPYLSFFMPATSRNVFATEVASNDATHPTAMKMGLAKYPASIIAPPRFCFSCIQDQISENGFPYFRREHQLPGVFFCWRHKEVLYQGCERCGVYPLRGLSLALPGECRCNSGIKPLPAADFAGPSPKSLLWLAEQSAHLVNSSGTCFSDSSAALGQKAMAAARNRIGTIDYCSVADRVIEFFGEDALRMLNVEVKVNGEPAPWISRFFYRGRGHRATLLYLLLVGAYFNSIGDFERETADERSEKRSTPRKVANPSKLLHKHRGILLKLVAQNGELSRGEFQRAAPGSYDFLVRYDKEFFQSNVKRAKASIHPRKKRVDWDGLDNKKAAELICLFDSENEKAEKPAFITTTSALRSVKIYSQYTTDPLQFPKVTEVLSKRLEDKDSFHRRRLHWGISEMKRTGTPISANRLRRVASLPLSVLYQNREVILKVIYDVGAEVDARSFV</sequence>
<accession>A0ABX8JJ14</accession>
<feature type="domain" description="Transposon Tn7 transposition protein TnsD C-terminal" evidence="2">
    <location>
        <begin position="335"/>
        <end position="460"/>
    </location>
</feature>
<dbReference type="InterPro" id="IPR032750">
    <property type="entry name" value="TnsD_C"/>
</dbReference>
<dbReference type="EMBL" id="CP076724">
    <property type="protein sequence ID" value="QWV97282.1"/>
    <property type="molecule type" value="Genomic_DNA"/>
</dbReference>
<evidence type="ECO:0000259" key="1">
    <source>
        <dbReference type="Pfam" id="PF06527"/>
    </source>
</evidence>
<dbReference type="Proteomes" id="UP000683493">
    <property type="component" value="Chromosome"/>
</dbReference>
<dbReference type="Pfam" id="PF06527">
    <property type="entry name" value="TniQ"/>
    <property type="match status" value="1"/>
</dbReference>
<gene>
    <name evidence="3" type="ORF">KP005_18355</name>
</gene>
<evidence type="ECO:0000313" key="3">
    <source>
        <dbReference type="EMBL" id="QWV97282.1"/>
    </source>
</evidence>